<sequence length="330" mass="36425">MTDPVLVVDFELQREEEGELIVCATVHNHGARDIGNWSLKFDLPKSIRPRDGTVLRAQVGSHVTLAPTDERVLTTRGCVQLKFSGNLSMIQRLSDLPGGLYVSCVGEDDTLVHLPAALGNHNLESIASGRVLPSTYGGVTVAPAPAASPNAEVGSAAVTSPDSVGIVPRPSRTQRRDGSFHAMRLNYHGCVQSVSASTWLGCMLPVELSRSERDRATLVFVVEPELTDEAYRLQVETDGITIAAADSAGFFNAVTSLLQLSDLDGSTEVRWPCVLIEDWPRFHFRGLMLDCARHFHEKETILRTLDLMAQYRLNRFHWHLTDDEGWRVEI</sequence>
<keyword evidence="5" id="KW-0326">Glycosidase</keyword>
<dbReference type="EC" id="3.2.1.52" evidence="3"/>
<evidence type="ECO:0000259" key="6">
    <source>
        <dbReference type="Pfam" id="PF00728"/>
    </source>
</evidence>
<dbReference type="InterPro" id="IPR015882">
    <property type="entry name" value="HEX_bac_N"/>
</dbReference>
<dbReference type="PANTHER" id="PTHR22600">
    <property type="entry name" value="BETA-HEXOSAMINIDASE"/>
    <property type="match status" value="1"/>
</dbReference>
<dbReference type="Gene3D" id="3.30.379.10">
    <property type="entry name" value="Chitobiase/beta-hexosaminidase domain 2-like"/>
    <property type="match status" value="1"/>
</dbReference>
<dbReference type="InterPro" id="IPR017853">
    <property type="entry name" value="GH"/>
</dbReference>
<feature type="domain" description="Beta-hexosaminidase bacterial type N-terminal" evidence="7">
    <location>
        <begin position="166"/>
        <end position="279"/>
    </location>
</feature>
<dbReference type="InterPro" id="IPR029018">
    <property type="entry name" value="Hex-like_dom2"/>
</dbReference>
<dbReference type="PANTHER" id="PTHR22600:SF57">
    <property type="entry name" value="BETA-N-ACETYLHEXOSAMINIDASE"/>
    <property type="match status" value="1"/>
</dbReference>
<evidence type="ECO:0000256" key="2">
    <source>
        <dbReference type="ARBA" id="ARBA00006285"/>
    </source>
</evidence>
<dbReference type="GO" id="GO:0004563">
    <property type="term" value="F:beta-N-acetylhexosaminidase activity"/>
    <property type="evidence" value="ECO:0007669"/>
    <property type="project" value="UniProtKB-EC"/>
</dbReference>
<dbReference type="GO" id="GO:0016020">
    <property type="term" value="C:membrane"/>
    <property type="evidence" value="ECO:0007669"/>
    <property type="project" value="TreeGrafter"/>
</dbReference>
<dbReference type="Gene3D" id="3.20.20.80">
    <property type="entry name" value="Glycosidases"/>
    <property type="match status" value="1"/>
</dbReference>
<dbReference type="GO" id="GO:0030203">
    <property type="term" value="P:glycosaminoglycan metabolic process"/>
    <property type="evidence" value="ECO:0007669"/>
    <property type="project" value="TreeGrafter"/>
</dbReference>
<accession>A0A382I4Z1</accession>
<reference evidence="8" key="1">
    <citation type="submission" date="2018-05" db="EMBL/GenBank/DDBJ databases">
        <authorList>
            <person name="Lanie J.A."/>
            <person name="Ng W.-L."/>
            <person name="Kazmierczak K.M."/>
            <person name="Andrzejewski T.M."/>
            <person name="Davidsen T.M."/>
            <person name="Wayne K.J."/>
            <person name="Tettelin H."/>
            <person name="Glass J.I."/>
            <person name="Rusch D."/>
            <person name="Podicherti R."/>
            <person name="Tsui H.-C.T."/>
            <person name="Winkler M.E."/>
        </authorList>
    </citation>
    <scope>NUCLEOTIDE SEQUENCE</scope>
</reference>
<dbReference type="PRINTS" id="PR00738">
    <property type="entry name" value="GLHYDRLASE20"/>
</dbReference>
<feature type="non-terminal residue" evidence="8">
    <location>
        <position position="330"/>
    </location>
</feature>
<evidence type="ECO:0000256" key="3">
    <source>
        <dbReference type="ARBA" id="ARBA00012663"/>
    </source>
</evidence>
<dbReference type="SUPFAM" id="SSF55545">
    <property type="entry name" value="beta-N-acetylhexosaminidase-like domain"/>
    <property type="match status" value="1"/>
</dbReference>
<evidence type="ECO:0000313" key="8">
    <source>
        <dbReference type="EMBL" id="SVB94676.1"/>
    </source>
</evidence>
<dbReference type="Pfam" id="PF00728">
    <property type="entry name" value="Glyco_hydro_20"/>
    <property type="match status" value="1"/>
</dbReference>
<gene>
    <name evidence="8" type="ORF">METZ01_LOCUS247530</name>
</gene>
<evidence type="ECO:0000259" key="7">
    <source>
        <dbReference type="Pfam" id="PF02838"/>
    </source>
</evidence>
<comment type="similarity">
    <text evidence="2">Belongs to the glycosyl hydrolase 20 family.</text>
</comment>
<evidence type="ECO:0000256" key="5">
    <source>
        <dbReference type="ARBA" id="ARBA00023295"/>
    </source>
</evidence>
<name>A0A382I4Z1_9ZZZZ</name>
<keyword evidence="4" id="KW-0378">Hydrolase</keyword>
<dbReference type="InterPro" id="IPR015883">
    <property type="entry name" value="Glyco_hydro_20_cat"/>
</dbReference>
<feature type="domain" description="Glycoside hydrolase family 20 catalytic" evidence="6">
    <location>
        <begin position="282"/>
        <end position="330"/>
    </location>
</feature>
<dbReference type="GO" id="GO:0005975">
    <property type="term" value="P:carbohydrate metabolic process"/>
    <property type="evidence" value="ECO:0007669"/>
    <property type="project" value="InterPro"/>
</dbReference>
<dbReference type="EMBL" id="UINC01065233">
    <property type="protein sequence ID" value="SVB94676.1"/>
    <property type="molecule type" value="Genomic_DNA"/>
</dbReference>
<evidence type="ECO:0000256" key="1">
    <source>
        <dbReference type="ARBA" id="ARBA00001231"/>
    </source>
</evidence>
<protein>
    <recommendedName>
        <fullName evidence="3">beta-N-acetylhexosaminidase</fullName>
        <ecNumber evidence="3">3.2.1.52</ecNumber>
    </recommendedName>
</protein>
<proteinExistence type="inferred from homology"/>
<evidence type="ECO:0000256" key="4">
    <source>
        <dbReference type="ARBA" id="ARBA00022801"/>
    </source>
</evidence>
<dbReference type="SUPFAM" id="SSF51445">
    <property type="entry name" value="(Trans)glycosidases"/>
    <property type="match status" value="1"/>
</dbReference>
<comment type="catalytic activity">
    <reaction evidence="1">
        <text>Hydrolysis of terminal non-reducing N-acetyl-D-hexosamine residues in N-acetyl-beta-D-hexosaminides.</text>
        <dbReference type="EC" id="3.2.1.52"/>
    </reaction>
</comment>
<dbReference type="InterPro" id="IPR025705">
    <property type="entry name" value="Beta_hexosaminidase_sua/sub"/>
</dbReference>
<dbReference type="AlphaFoldDB" id="A0A382I4Z1"/>
<dbReference type="Pfam" id="PF02838">
    <property type="entry name" value="Glyco_hydro_20b"/>
    <property type="match status" value="1"/>
</dbReference>
<organism evidence="8">
    <name type="scientific">marine metagenome</name>
    <dbReference type="NCBI Taxonomy" id="408172"/>
    <lineage>
        <taxon>unclassified sequences</taxon>
        <taxon>metagenomes</taxon>
        <taxon>ecological metagenomes</taxon>
    </lineage>
</organism>